<evidence type="ECO:0000313" key="3">
    <source>
        <dbReference type="EMBL" id="RKT45103.1"/>
    </source>
</evidence>
<dbReference type="SUPFAM" id="SSF141868">
    <property type="entry name" value="EAL domain-like"/>
    <property type="match status" value="1"/>
</dbReference>
<reference evidence="3 4" key="1">
    <citation type="submission" date="2018-10" db="EMBL/GenBank/DDBJ databases">
        <title>Genomic Encyclopedia of Archaeal and Bacterial Type Strains, Phase II (KMG-II): from individual species to whole genera.</title>
        <authorList>
            <person name="Goeker M."/>
        </authorList>
    </citation>
    <scope>NUCLEOTIDE SEQUENCE [LARGE SCALE GENOMIC DNA]</scope>
    <source>
        <strain evidence="3 4">DSM 235</strain>
    </source>
</reference>
<keyword evidence="4" id="KW-1185">Reference proteome</keyword>
<dbReference type="OrthoDB" id="9812358at2"/>
<evidence type="ECO:0000256" key="1">
    <source>
        <dbReference type="SAM" id="MobiDB-lite"/>
    </source>
</evidence>
<evidence type="ECO:0000259" key="2">
    <source>
        <dbReference type="PROSITE" id="PS50883"/>
    </source>
</evidence>
<dbReference type="Proteomes" id="UP000274556">
    <property type="component" value="Unassembled WGS sequence"/>
</dbReference>
<comment type="caution">
    <text evidence="3">The sequence shown here is derived from an EMBL/GenBank/DDBJ whole genome shotgun (WGS) entry which is preliminary data.</text>
</comment>
<evidence type="ECO:0000313" key="4">
    <source>
        <dbReference type="Proteomes" id="UP000274556"/>
    </source>
</evidence>
<feature type="region of interest" description="Disordered" evidence="1">
    <location>
        <begin position="116"/>
        <end position="154"/>
    </location>
</feature>
<dbReference type="InterPro" id="IPR050706">
    <property type="entry name" value="Cyclic-di-GMP_PDE-like"/>
</dbReference>
<dbReference type="PROSITE" id="PS50883">
    <property type="entry name" value="EAL"/>
    <property type="match status" value="1"/>
</dbReference>
<dbReference type="PANTHER" id="PTHR33121:SF23">
    <property type="entry name" value="CYCLIC DI-GMP PHOSPHODIESTERASE PDEB"/>
    <property type="match status" value="1"/>
</dbReference>
<dbReference type="Gene3D" id="3.20.20.450">
    <property type="entry name" value="EAL domain"/>
    <property type="match status" value="1"/>
</dbReference>
<dbReference type="GO" id="GO:0071111">
    <property type="term" value="F:cyclic-guanylate-specific phosphodiesterase activity"/>
    <property type="evidence" value="ECO:0007669"/>
    <property type="project" value="InterPro"/>
</dbReference>
<name>A0A495V8Z6_9GAMM</name>
<dbReference type="SMART" id="SM00052">
    <property type="entry name" value="EAL"/>
    <property type="match status" value="1"/>
</dbReference>
<proteinExistence type="predicted"/>
<dbReference type="CDD" id="cd01948">
    <property type="entry name" value="EAL"/>
    <property type="match status" value="1"/>
</dbReference>
<organism evidence="3 4">
    <name type="scientific">Thiocapsa rosea</name>
    <dbReference type="NCBI Taxonomy" id="69360"/>
    <lineage>
        <taxon>Bacteria</taxon>
        <taxon>Pseudomonadati</taxon>
        <taxon>Pseudomonadota</taxon>
        <taxon>Gammaproteobacteria</taxon>
        <taxon>Chromatiales</taxon>
        <taxon>Chromatiaceae</taxon>
        <taxon>Thiocapsa</taxon>
    </lineage>
</organism>
<sequence>MTETSVINNLRRSRQFVDHLKELGFYFALDDFGSGTSAFGYLKNLPVDYIKIDGSFMQEIENDSLNRTMVEMINRVGHLMGVKTVGESAETEQIIAELESIGVDFAQGYGAAMPLPLPAAGQPTPRGTTPAGPHSRVQGVRPAPRPVDPDSRDC</sequence>
<dbReference type="InterPro" id="IPR035919">
    <property type="entry name" value="EAL_sf"/>
</dbReference>
<dbReference type="PANTHER" id="PTHR33121">
    <property type="entry name" value="CYCLIC DI-GMP PHOSPHODIESTERASE PDEF"/>
    <property type="match status" value="1"/>
</dbReference>
<dbReference type="AlphaFoldDB" id="A0A495V8Z6"/>
<gene>
    <name evidence="3" type="ORF">BDD21_2520</name>
</gene>
<dbReference type="EMBL" id="RBXL01000001">
    <property type="protein sequence ID" value="RKT45103.1"/>
    <property type="molecule type" value="Genomic_DNA"/>
</dbReference>
<dbReference type="Pfam" id="PF00563">
    <property type="entry name" value="EAL"/>
    <property type="match status" value="1"/>
</dbReference>
<dbReference type="InterPro" id="IPR001633">
    <property type="entry name" value="EAL_dom"/>
</dbReference>
<protein>
    <submittedName>
        <fullName evidence="3">EAL domain-containing protein</fullName>
    </submittedName>
</protein>
<accession>A0A495V8Z6</accession>
<feature type="domain" description="EAL" evidence="2">
    <location>
        <begin position="1"/>
        <end position="128"/>
    </location>
</feature>